<evidence type="ECO:0000256" key="1">
    <source>
        <dbReference type="ARBA" id="ARBA00004370"/>
    </source>
</evidence>
<organism evidence="12 13">
    <name type="scientific">Theobroma cacao</name>
    <name type="common">Cacao</name>
    <name type="synonym">Cocoa</name>
    <dbReference type="NCBI Taxonomy" id="3641"/>
    <lineage>
        <taxon>Eukaryota</taxon>
        <taxon>Viridiplantae</taxon>
        <taxon>Streptophyta</taxon>
        <taxon>Embryophyta</taxon>
        <taxon>Tracheophyta</taxon>
        <taxon>Spermatophyta</taxon>
        <taxon>Magnoliopsida</taxon>
        <taxon>eudicotyledons</taxon>
        <taxon>Gunneridae</taxon>
        <taxon>Pentapetalae</taxon>
        <taxon>rosids</taxon>
        <taxon>malvids</taxon>
        <taxon>Malvales</taxon>
        <taxon>Malvaceae</taxon>
        <taxon>Byttnerioideae</taxon>
        <taxon>Theobroma</taxon>
    </lineage>
</organism>
<evidence type="ECO:0000256" key="8">
    <source>
        <dbReference type="ARBA" id="ARBA00023136"/>
    </source>
</evidence>
<dbReference type="SUPFAM" id="SSF48264">
    <property type="entry name" value="Cytochrome P450"/>
    <property type="match status" value="1"/>
</dbReference>
<sequence>MFLYLFFFLALYAVSTHIIHKIRNLPPTPFPALPVIGHLHLLEKPLHRSLSEISKRHGPILLLQLGSRYVLHVSSPSIAEECLTKNDIMFANRNYLLVGKHFGYNHTSLLWTPYGDHWRNLRRVVTVELLSTRSLRLLSSIRGDEVRMLVLGLLKNRGQIVDMRSAFFELMLNVIIRMIAGKRYYSDSVEEVEEARTFHEMVRETFHLVDATTMADFLPVLNWFQNYEKRMIALQEKRDIIMQELIEESRSKMSNDGGSLAVGKKKTVIEVLLSLQKKEPENYKDEIIRSIMMVLLNAGTETSSGTMEWAMSLLLNNPEVLKKAQMEIDNVVGHDRMMDESDLAKLPYLHCIICETMRMYPVTPLLLPHESSKECMVGGHRVPRGTTLLVNMWAIQNDPNIWEEPTKFKPERFGGFEGPRVGFKLLPFGSGRRSCPGEGLAISMVGLTLGSLIQCFEWERTSEEMVDMTQGSGLTMPKERALHAKGRPRQAMMNMLSRS</sequence>
<proteinExistence type="inferred from homology"/>
<dbReference type="InterPro" id="IPR050651">
    <property type="entry name" value="Plant_Cytochrome_P450_Monoox"/>
</dbReference>
<dbReference type="PROSITE" id="PS00086">
    <property type="entry name" value="CYTOCHROME_P450"/>
    <property type="match status" value="1"/>
</dbReference>
<dbReference type="PANTHER" id="PTHR47947">
    <property type="entry name" value="CYTOCHROME P450 82C3-RELATED"/>
    <property type="match status" value="1"/>
</dbReference>
<dbReference type="GO" id="GO:0020037">
    <property type="term" value="F:heme binding"/>
    <property type="evidence" value="ECO:0007669"/>
    <property type="project" value="InterPro"/>
</dbReference>
<dbReference type="Gene3D" id="1.10.630.10">
    <property type="entry name" value="Cytochrome P450"/>
    <property type="match status" value="1"/>
</dbReference>
<dbReference type="Proteomes" id="UP000026915">
    <property type="component" value="Chromosome 8"/>
</dbReference>
<name>A0A061FFW4_THECC</name>
<dbReference type="Pfam" id="PF00067">
    <property type="entry name" value="p450"/>
    <property type="match status" value="1"/>
</dbReference>
<keyword evidence="8" id="KW-0472">Membrane</keyword>
<evidence type="ECO:0000256" key="4">
    <source>
        <dbReference type="ARBA" id="ARBA00022723"/>
    </source>
</evidence>
<evidence type="ECO:0000256" key="6">
    <source>
        <dbReference type="ARBA" id="ARBA00023004"/>
    </source>
</evidence>
<keyword evidence="13" id="KW-1185">Reference proteome</keyword>
<accession>A0A061FFW4</accession>
<protein>
    <submittedName>
        <fullName evidence="12">Cytochrome P450, putative</fullName>
    </submittedName>
</protein>
<keyword evidence="5 10" id="KW-0560">Oxidoreductase</keyword>
<dbReference type="InterPro" id="IPR001128">
    <property type="entry name" value="Cyt_P450"/>
</dbReference>
<dbReference type="CDD" id="cd20653">
    <property type="entry name" value="CYP81"/>
    <property type="match status" value="1"/>
</dbReference>
<evidence type="ECO:0000256" key="9">
    <source>
        <dbReference type="PIRSR" id="PIRSR602401-1"/>
    </source>
</evidence>
<comment type="similarity">
    <text evidence="2 10">Belongs to the cytochrome P450 family.</text>
</comment>
<dbReference type="InParanoid" id="A0A061FFW4"/>
<dbReference type="PANTHER" id="PTHR47947:SF24">
    <property type="entry name" value="ISOFLAVONE 2'-HYDROXYLASE-LIKE"/>
    <property type="match status" value="1"/>
</dbReference>
<keyword evidence="7 10" id="KW-0503">Monooxygenase</keyword>
<evidence type="ECO:0000256" key="3">
    <source>
        <dbReference type="ARBA" id="ARBA00022617"/>
    </source>
</evidence>
<dbReference type="EMBL" id="CM001886">
    <property type="protein sequence ID" value="EOY15793.1"/>
    <property type="molecule type" value="Genomic_DNA"/>
</dbReference>
<evidence type="ECO:0000256" key="5">
    <source>
        <dbReference type="ARBA" id="ARBA00023002"/>
    </source>
</evidence>
<keyword evidence="3 9" id="KW-0349">Heme</keyword>
<gene>
    <name evidence="12" type="ORF">TCM_034753</name>
</gene>
<comment type="subcellular location">
    <subcellularLocation>
        <location evidence="1">Membrane</location>
    </subcellularLocation>
</comment>
<keyword evidence="6 9" id="KW-0408">Iron</keyword>
<evidence type="ECO:0000256" key="2">
    <source>
        <dbReference type="ARBA" id="ARBA00010617"/>
    </source>
</evidence>
<dbReference type="GO" id="GO:0016020">
    <property type="term" value="C:membrane"/>
    <property type="evidence" value="ECO:0007669"/>
    <property type="project" value="UniProtKB-SubCell"/>
</dbReference>
<dbReference type="HOGENOM" id="CLU_001570_4_0_1"/>
<evidence type="ECO:0000256" key="10">
    <source>
        <dbReference type="RuleBase" id="RU000461"/>
    </source>
</evidence>
<dbReference type="GO" id="GO:0016705">
    <property type="term" value="F:oxidoreductase activity, acting on paired donors, with incorporation or reduction of molecular oxygen"/>
    <property type="evidence" value="ECO:0007669"/>
    <property type="project" value="InterPro"/>
</dbReference>
<evidence type="ECO:0000313" key="12">
    <source>
        <dbReference type="EMBL" id="EOY15793.1"/>
    </source>
</evidence>
<dbReference type="InterPro" id="IPR002401">
    <property type="entry name" value="Cyt_P450_E_grp-I"/>
</dbReference>
<dbReference type="PRINTS" id="PR00385">
    <property type="entry name" value="P450"/>
</dbReference>
<dbReference type="FunFam" id="1.10.630.10:FF:000023">
    <property type="entry name" value="Cytochrome P450 family protein"/>
    <property type="match status" value="1"/>
</dbReference>
<dbReference type="PRINTS" id="PR00463">
    <property type="entry name" value="EP450I"/>
</dbReference>
<dbReference type="InterPro" id="IPR036396">
    <property type="entry name" value="Cyt_P450_sf"/>
</dbReference>
<feature type="chain" id="PRO_5001602542" evidence="11">
    <location>
        <begin position="17"/>
        <end position="499"/>
    </location>
</feature>
<evidence type="ECO:0000256" key="11">
    <source>
        <dbReference type="SAM" id="SignalP"/>
    </source>
</evidence>
<dbReference type="Gramene" id="EOY15793">
    <property type="protein sequence ID" value="EOY15793"/>
    <property type="gene ID" value="TCM_034753"/>
</dbReference>
<keyword evidence="11" id="KW-0732">Signal</keyword>
<feature type="signal peptide" evidence="11">
    <location>
        <begin position="1"/>
        <end position="16"/>
    </location>
</feature>
<feature type="binding site" description="axial binding residue" evidence="9">
    <location>
        <position position="435"/>
    </location>
    <ligand>
        <name>heme</name>
        <dbReference type="ChEBI" id="CHEBI:30413"/>
    </ligand>
    <ligandPart>
        <name>Fe</name>
        <dbReference type="ChEBI" id="CHEBI:18248"/>
    </ligandPart>
</feature>
<dbReference type="GO" id="GO:0004497">
    <property type="term" value="F:monooxygenase activity"/>
    <property type="evidence" value="ECO:0000318"/>
    <property type="project" value="GO_Central"/>
</dbReference>
<evidence type="ECO:0000256" key="7">
    <source>
        <dbReference type="ARBA" id="ARBA00023033"/>
    </source>
</evidence>
<keyword evidence="4 9" id="KW-0479">Metal-binding</keyword>
<dbReference type="AlphaFoldDB" id="A0A061FFW4"/>
<dbReference type="InterPro" id="IPR017972">
    <property type="entry name" value="Cyt_P450_CS"/>
</dbReference>
<dbReference type="eggNOG" id="KOG0156">
    <property type="taxonomic scope" value="Eukaryota"/>
</dbReference>
<comment type="cofactor">
    <cofactor evidence="9">
        <name>heme</name>
        <dbReference type="ChEBI" id="CHEBI:30413"/>
    </cofactor>
</comment>
<evidence type="ECO:0000313" key="13">
    <source>
        <dbReference type="Proteomes" id="UP000026915"/>
    </source>
</evidence>
<dbReference type="GO" id="GO:0005506">
    <property type="term" value="F:iron ion binding"/>
    <property type="evidence" value="ECO:0007669"/>
    <property type="project" value="InterPro"/>
</dbReference>
<dbReference type="OMA" id="VAMIVKE"/>
<reference evidence="12 13" key="1">
    <citation type="journal article" date="2013" name="Genome Biol.">
        <title>The genome sequence of the most widely cultivated cacao type and its use to identify candidate genes regulating pod color.</title>
        <authorList>
            <person name="Motamayor J.C."/>
            <person name="Mockaitis K."/>
            <person name="Schmutz J."/>
            <person name="Haiminen N."/>
            <person name="Iii D.L."/>
            <person name="Cornejo O."/>
            <person name="Findley S.D."/>
            <person name="Zheng P."/>
            <person name="Utro F."/>
            <person name="Royaert S."/>
            <person name="Saski C."/>
            <person name="Jenkins J."/>
            <person name="Podicheti R."/>
            <person name="Zhao M."/>
            <person name="Scheffler B.E."/>
            <person name="Stack J.C."/>
            <person name="Feltus F.A."/>
            <person name="Mustiga G.M."/>
            <person name="Amores F."/>
            <person name="Phillips W."/>
            <person name="Marelli J.P."/>
            <person name="May G.D."/>
            <person name="Shapiro H."/>
            <person name="Ma J."/>
            <person name="Bustamante C.D."/>
            <person name="Schnell R.J."/>
            <person name="Main D."/>
            <person name="Gilbert D."/>
            <person name="Parida L."/>
            <person name="Kuhn D.N."/>
        </authorList>
    </citation>
    <scope>NUCLEOTIDE SEQUENCE [LARGE SCALE GENOMIC DNA]</scope>
    <source>
        <strain evidence="13">cv. Matina 1-6</strain>
    </source>
</reference>